<evidence type="ECO:0000256" key="1">
    <source>
        <dbReference type="SAM" id="MobiDB-lite"/>
    </source>
</evidence>
<protein>
    <submittedName>
        <fullName evidence="2">Uncharacterized protein</fullName>
    </submittedName>
</protein>
<dbReference type="EMBL" id="CM017325">
    <property type="protein sequence ID" value="KAE8055693.1"/>
    <property type="molecule type" value="Genomic_DNA"/>
</dbReference>
<dbReference type="Proteomes" id="UP000327013">
    <property type="component" value="Chromosome 5"/>
</dbReference>
<accession>A0A5N6R5J3</accession>
<gene>
    <name evidence="2" type="ORF">FH972_012519</name>
</gene>
<feature type="region of interest" description="Disordered" evidence="1">
    <location>
        <begin position="51"/>
        <end position="125"/>
    </location>
</feature>
<sequence length="125" mass="12810">MQVVERGWVSPHSHMGGGLLTPTTSLRKGGNGDNAMGICPSPLVMVGLKSHSHESTLHPISKPPSDGGAQVPSMNPPFTLHPAHGDVGGEGVGPSMPLAHKGGGPFTLTMSPRKGERMGIGLQPP</sequence>
<organism evidence="2 3">
    <name type="scientific">Carpinus fangiana</name>
    <dbReference type="NCBI Taxonomy" id="176857"/>
    <lineage>
        <taxon>Eukaryota</taxon>
        <taxon>Viridiplantae</taxon>
        <taxon>Streptophyta</taxon>
        <taxon>Embryophyta</taxon>
        <taxon>Tracheophyta</taxon>
        <taxon>Spermatophyta</taxon>
        <taxon>Magnoliopsida</taxon>
        <taxon>eudicotyledons</taxon>
        <taxon>Gunneridae</taxon>
        <taxon>Pentapetalae</taxon>
        <taxon>rosids</taxon>
        <taxon>fabids</taxon>
        <taxon>Fagales</taxon>
        <taxon>Betulaceae</taxon>
        <taxon>Carpinus</taxon>
    </lineage>
</organism>
<proteinExistence type="predicted"/>
<name>A0A5N6R5J3_9ROSI</name>
<evidence type="ECO:0000313" key="2">
    <source>
        <dbReference type="EMBL" id="KAE8055693.1"/>
    </source>
</evidence>
<feature type="region of interest" description="Disordered" evidence="1">
    <location>
        <begin position="1"/>
        <end position="34"/>
    </location>
</feature>
<reference evidence="2 3" key="1">
    <citation type="submission" date="2019-06" db="EMBL/GenBank/DDBJ databases">
        <title>A chromosomal-level reference genome of Carpinus fangiana (Coryloideae, Betulaceae).</title>
        <authorList>
            <person name="Yang X."/>
            <person name="Wang Z."/>
            <person name="Zhang L."/>
            <person name="Hao G."/>
            <person name="Liu J."/>
            <person name="Yang Y."/>
        </authorList>
    </citation>
    <scope>NUCLEOTIDE SEQUENCE [LARGE SCALE GENOMIC DNA]</scope>
    <source>
        <strain evidence="2">Cfa_2016G</strain>
        <tissue evidence="2">Leaf</tissue>
    </source>
</reference>
<evidence type="ECO:0000313" key="3">
    <source>
        <dbReference type="Proteomes" id="UP000327013"/>
    </source>
</evidence>
<keyword evidence="3" id="KW-1185">Reference proteome</keyword>
<dbReference type="AlphaFoldDB" id="A0A5N6R5J3"/>